<evidence type="ECO:0000313" key="2">
    <source>
        <dbReference type="EMBL" id="MEP0818750.1"/>
    </source>
</evidence>
<dbReference type="EMBL" id="JAMPKM010000010">
    <property type="protein sequence ID" value="MEP0818750.1"/>
    <property type="molecule type" value="Genomic_DNA"/>
</dbReference>
<protein>
    <submittedName>
        <fullName evidence="2">AAA family ATPase</fullName>
    </submittedName>
</protein>
<gene>
    <name evidence="2" type="ORF">NC998_16745</name>
</gene>
<dbReference type="RefSeq" id="WP_190433264.1">
    <property type="nucleotide sequence ID" value="NZ_JAMPKM010000010.1"/>
</dbReference>
<dbReference type="InterPro" id="IPR052648">
    <property type="entry name" value="Ser-tRNA(Sec)_kinase"/>
</dbReference>
<reference evidence="2 3" key="1">
    <citation type="submission" date="2022-04" db="EMBL/GenBank/DDBJ databases">
        <title>Positive selection, recombination, and allopatry shape intraspecific diversity of widespread and dominant cyanobacteria.</title>
        <authorList>
            <person name="Wei J."/>
            <person name="Shu W."/>
            <person name="Hu C."/>
        </authorList>
    </citation>
    <scope>NUCLEOTIDE SEQUENCE [LARGE SCALE GENOMIC DNA]</scope>
    <source>
        <strain evidence="2 3">GB2-A4</strain>
    </source>
</reference>
<organism evidence="2 3">
    <name type="scientific">Trichocoleus desertorum GB2-A4</name>
    <dbReference type="NCBI Taxonomy" id="2933944"/>
    <lineage>
        <taxon>Bacteria</taxon>
        <taxon>Bacillati</taxon>
        <taxon>Cyanobacteriota</taxon>
        <taxon>Cyanophyceae</taxon>
        <taxon>Leptolyngbyales</taxon>
        <taxon>Trichocoleusaceae</taxon>
        <taxon>Trichocoleus</taxon>
    </lineage>
</organism>
<accession>A0ABV0JCG9</accession>
<dbReference type="PANTHER" id="PTHR20873:SF0">
    <property type="entry name" value="L-SERYL-TRNA(SEC) KINASE"/>
    <property type="match status" value="1"/>
</dbReference>
<feature type="region of interest" description="Disordered" evidence="1">
    <location>
        <begin position="1"/>
        <end position="25"/>
    </location>
</feature>
<dbReference type="PANTHER" id="PTHR20873">
    <property type="entry name" value="L-SERYL-TRNA(SEC) KINASE"/>
    <property type="match status" value="1"/>
</dbReference>
<sequence length="187" mass="21270">MEPSSRQEARGVELGEDYLSTPHPTPTTTRLIIFMGLPGSGKTTLAQHLLTASPERRLISTDAIRAQLFGDEAVQGPWLQVWREVQHHLQQAVEQISQGHIPDAIYDATNTARKQRRRVLTLARSLGFQEVVGFWLDLPLEVCLARNRQRDRVVPEAVMLRMHRQLLGAPPALEEEFTSLIRQSWHQ</sequence>
<dbReference type="InterPro" id="IPR017101">
    <property type="entry name" value="P-loop_ATP/GTP-bd_All4644_prd"/>
</dbReference>
<keyword evidence="3" id="KW-1185">Reference proteome</keyword>
<dbReference type="PIRSF" id="PIRSF037081">
    <property type="entry name" value="P-loop_All4644_prd"/>
    <property type="match status" value="1"/>
</dbReference>
<proteinExistence type="predicted"/>
<evidence type="ECO:0000313" key="3">
    <source>
        <dbReference type="Proteomes" id="UP001464891"/>
    </source>
</evidence>
<feature type="compositionally biased region" description="Basic and acidic residues" evidence="1">
    <location>
        <begin position="1"/>
        <end position="13"/>
    </location>
</feature>
<dbReference type="InterPro" id="IPR027417">
    <property type="entry name" value="P-loop_NTPase"/>
</dbReference>
<dbReference type="Proteomes" id="UP001464891">
    <property type="component" value="Unassembled WGS sequence"/>
</dbReference>
<name>A0ABV0JCG9_9CYAN</name>
<dbReference type="SUPFAM" id="SSF52540">
    <property type="entry name" value="P-loop containing nucleoside triphosphate hydrolases"/>
    <property type="match status" value="1"/>
</dbReference>
<comment type="caution">
    <text evidence="2">The sequence shown here is derived from an EMBL/GenBank/DDBJ whole genome shotgun (WGS) entry which is preliminary data.</text>
</comment>
<dbReference type="Gene3D" id="3.40.50.300">
    <property type="entry name" value="P-loop containing nucleotide triphosphate hydrolases"/>
    <property type="match status" value="1"/>
</dbReference>
<dbReference type="Pfam" id="PF13671">
    <property type="entry name" value="AAA_33"/>
    <property type="match status" value="1"/>
</dbReference>
<evidence type="ECO:0000256" key="1">
    <source>
        <dbReference type="SAM" id="MobiDB-lite"/>
    </source>
</evidence>